<dbReference type="AlphaFoldDB" id="A0A1V8M8M4"/>
<evidence type="ECO:0000313" key="2">
    <source>
        <dbReference type="EMBL" id="OQK17897.1"/>
    </source>
</evidence>
<dbReference type="InterPro" id="IPR007345">
    <property type="entry name" value="Polysacch_pyruvyl_Trfase"/>
</dbReference>
<reference evidence="2 3" key="1">
    <citation type="submission" date="2015-12" db="EMBL/GenBank/DDBJ databases">
        <authorList>
            <person name="Shamseldin A."/>
            <person name="Moawad H."/>
            <person name="Abd El-Rahim W.M."/>
            <person name="Sadowsky M.J."/>
        </authorList>
    </citation>
    <scope>NUCLEOTIDE SEQUENCE [LARGE SCALE GENOMIC DNA]</scope>
    <source>
        <strain evidence="2 3">WF1</strain>
    </source>
</reference>
<dbReference type="Proteomes" id="UP000191980">
    <property type="component" value="Unassembled WGS sequence"/>
</dbReference>
<gene>
    <name evidence="2" type="ORF">AU255_08555</name>
</gene>
<dbReference type="RefSeq" id="WP_158083085.1">
    <property type="nucleotide sequence ID" value="NZ_LPUF01000001.1"/>
</dbReference>
<keyword evidence="3" id="KW-1185">Reference proteome</keyword>
<evidence type="ECO:0000259" key="1">
    <source>
        <dbReference type="Pfam" id="PF04230"/>
    </source>
</evidence>
<sequence length="405" mass="45949">MRIVLTGGWGYGNLGDDAILNSTITIIKAAYPHCIIDVLTYNIADSKIHETKTVHLHKSVHSYVDLGSSELTYKKLGITYSFNRKLYLLAKRTLVESQFWCNIKNFKRLSTPALDVIKGADLLVVAGGGYFNEKWMSNVISHLVEMTIAIELKIPFLVTGPTIGTFADKKLNKLIMNIFREAKYIYVRDSFSLEQFKIENIKSKIIPDIVLSKWNKPINETIKSEDITIGLIITNKDKNFLERLSQSLSKYSYSCQRNCSINIIMSRLWKSDFLTSLYVQKKLETLGITTKLVIPGSFHTLEKELSECSLVISENLHGLILATRNGVPIIAINDYSVGSPNYKKFISFSLQVDSKEYVINNETSVTDIYFKINSAYENTNNFIKKSNKLCISVKNKSEQFLAMPI</sequence>
<dbReference type="STRING" id="1420851.AU255_08555"/>
<proteinExistence type="predicted"/>
<dbReference type="Pfam" id="PF04230">
    <property type="entry name" value="PS_pyruv_trans"/>
    <property type="match status" value="1"/>
</dbReference>
<evidence type="ECO:0000313" key="3">
    <source>
        <dbReference type="Proteomes" id="UP000191980"/>
    </source>
</evidence>
<feature type="domain" description="Polysaccharide pyruvyl transferase" evidence="1">
    <location>
        <begin position="13"/>
        <end position="333"/>
    </location>
</feature>
<dbReference type="EMBL" id="LPUF01000001">
    <property type="protein sequence ID" value="OQK17897.1"/>
    <property type="molecule type" value="Genomic_DNA"/>
</dbReference>
<accession>A0A1V8M8M4</accession>
<dbReference type="PANTHER" id="PTHR36836">
    <property type="entry name" value="COLANIC ACID BIOSYNTHESIS PROTEIN WCAK"/>
    <property type="match status" value="1"/>
</dbReference>
<dbReference type="PANTHER" id="PTHR36836:SF1">
    <property type="entry name" value="COLANIC ACID BIOSYNTHESIS PROTEIN WCAK"/>
    <property type="match status" value="1"/>
</dbReference>
<organism evidence="2 3">
    <name type="scientific">Methyloprofundus sedimenti</name>
    <dbReference type="NCBI Taxonomy" id="1420851"/>
    <lineage>
        <taxon>Bacteria</taxon>
        <taxon>Pseudomonadati</taxon>
        <taxon>Pseudomonadota</taxon>
        <taxon>Gammaproteobacteria</taxon>
        <taxon>Methylococcales</taxon>
        <taxon>Methylococcaceae</taxon>
        <taxon>Methyloprofundus</taxon>
    </lineage>
</organism>
<protein>
    <recommendedName>
        <fullName evidence="1">Polysaccharide pyruvyl transferase domain-containing protein</fullName>
    </recommendedName>
</protein>
<comment type="caution">
    <text evidence="2">The sequence shown here is derived from an EMBL/GenBank/DDBJ whole genome shotgun (WGS) entry which is preliminary data.</text>
</comment>
<dbReference type="OrthoDB" id="3733126at2"/>
<name>A0A1V8M8M4_9GAMM</name>